<comment type="caution">
    <text evidence="1">The sequence shown here is derived from an EMBL/GenBank/DDBJ whole genome shotgun (WGS) entry which is preliminary data.</text>
</comment>
<evidence type="ECO:0008006" key="3">
    <source>
        <dbReference type="Google" id="ProtNLM"/>
    </source>
</evidence>
<protein>
    <recommendedName>
        <fullName evidence="3">Cytochrome c domain-containing protein</fullName>
    </recommendedName>
</protein>
<dbReference type="AlphaFoldDB" id="A0A1L9BK45"/>
<evidence type="ECO:0000313" key="2">
    <source>
        <dbReference type="Proteomes" id="UP000182229"/>
    </source>
</evidence>
<name>A0A1L9BK45_9BACT</name>
<keyword evidence="2" id="KW-1185">Reference proteome</keyword>
<reference evidence="2" key="1">
    <citation type="submission" date="2016-11" db="EMBL/GenBank/DDBJ databases">
        <authorList>
            <person name="Shukria A."/>
            <person name="Stevens D.C."/>
        </authorList>
    </citation>
    <scope>NUCLEOTIDE SEQUENCE [LARGE SCALE GENOMIC DNA]</scope>
    <source>
        <strain evidence="2">Cbfe23</strain>
    </source>
</reference>
<gene>
    <name evidence="1" type="ORF">BON30_05280</name>
</gene>
<proteinExistence type="predicted"/>
<evidence type="ECO:0000313" key="1">
    <source>
        <dbReference type="EMBL" id="OJH42599.1"/>
    </source>
</evidence>
<dbReference type="Proteomes" id="UP000182229">
    <property type="component" value="Unassembled WGS sequence"/>
</dbReference>
<dbReference type="STRING" id="83449.BON30_05280"/>
<reference evidence="1 2" key="2">
    <citation type="submission" date="2016-12" db="EMBL/GenBank/DDBJ databases">
        <title>Draft Genome Sequence of Cystobacter ferrugineus Strain Cbfe23.</title>
        <authorList>
            <person name="Akbar S."/>
            <person name="Dowd S.E."/>
            <person name="Stevens D.C."/>
        </authorList>
    </citation>
    <scope>NUCLEOTIDE SEQUENCE [LARGE SCALE GENOMIC DNA]</scope>
    <source>
        <strain evidence="1 2">Cbfe23</strain>
    </source>
</reference>
<accession>A0A1L9BK45</accession>
<dbReference type="EMBL" id="MPIN01000001">
    <property type="protein sequence ID" value="OJH42599.1"/>
    <property type="molecule type" value="Genomic_DNA"/>
</dbReference>
<dbReference type="RefSeq" id="WP_071896694.1">
    <property type="nucleotide sequence ID" value="NZ_MPIN01000001.1"/>
</dbReference>
<sequence length="484" mass="53502">MKSAGTDIPIKKIQRLILGVAVFLSGVALAKPPAGGVFCSTHPTAPACTGQQPSCNYCHIAPPQRNVFGAGLEFHLAPGAARPLSDTDFAYALPTALKAVETEDADGDGVSNLEEIQRGTFPGDPNSVPVDTGRCQEGDSNPQYDVCRYDARFAYKRLLLDFCGTPPTYTQFEEFSALSADAQRARMDAELDRCTQSEFWRGKNGQLWKLAHPKIRPVGSLKEGEDPGVIALADYYDDYALYAYAQLDDHDAREVLTAKYYVRRETNPTRYTAVPALPTQAMDELHRAGNMTSKWSLLYFVMFSALPRNAASQAYRAYLGLDIAKQEGLFSVPGEPRDYDHAGVTSPGCAACHATLDPLSYPFRNYEGLSFPINPDAPWGTYVPDRIEKRFPNVTPIITQMPETGYLFGQKVNNLVEWAEVGANSDAFAIAAVTDYWKLLVGHPPTPEENAEFVSTWKRFKGTHQHRVQRMLHDLIRTEAYGAP</sequence>
<organism evidence="1 2">
    <name type="scientific">Cystobacter ferrugineus</name>
    <dbReference type="NCBI Taxonomy" id="83449"/>
    <lineage>
        <taxon>Bacteria</taxon>
        <taxon>Pseudomonadati</taxon>
        <taxon>Myxococcota</taxon>
        <taxon>Myxococcia</taxon>
        <taxon>Myxococcales</taxon>
        <taxon>Cystobacterineae</taxon>
        <taxon>Archangiaceae</taxon>
        <taxon>Cystobacter</taxon>
    </lineage>
</organism>